<comment type="catalytic activity">
    <reaction evidence="1">
        <text>ATP + protein L-histidine = ADP + protein N-phospho-L-histidine.</text>
        <dbReference type="EC" id="2.7.13.3"/>
    </reaction>
</comment>
<evidence type="ECO:0000259" key="12">
    <source>
        <dbReference type="PROSITE" id="PS50885"/>
    </source>
</evidence>
<reference evidence="13" key="1">
    <citation type="submission" date="2021-03" db="EMBL/GenBank/DDBJ databases">
        <authorList>
            <person name="Wang G."/>
        </authorList>
    </citation>
    <scope>NUCLEOTIDE SEQUENCE</scope>
    <source>
        <strain evidence="13">KCTC 12899</strain>
    </source>
</reference>
<dbReference type="CDD" id="cd00082">
    <property type="entry name" value="HisKA"/>
    <property type="match status" value="1"/>
</dbReference>
<keyword evidence="9" id="KW-0067">ATP-binding</keyword>
<keyword evidence="14" id="KW-1185">Reference proteome</keyword>
<keyword evidence="4" id="KW-1003">Cell membrane</keyword>
<organism evidence="13 14">
    <name type="scientific">Acanthopleuribacter pedis</name>
    <dbReference type="NCBI Taxonomy" id="442870"/>
    <lineage>
        <taxon>Bacteria</taxon>
        <taxon>Pseudomonadati</taxon>
        <taxon>Acidobacteriota</taxon>
        <taxon>Holophagae</taxon>
        <taxon>Acanthopleuribacterales</taxon>
        <taxon>Acanthopleuribacteraceae</taxon>
        <taxon>Acanthopleuribacter</taxon>
    </lineage>
</organism>
<sequence>MINLFLRVYVAILLSFVGAWIATDWALEEYFADFLEWENRIVAGTSAAALHREMAIADFEQRRKALQEASKNHLYHADLELISEIEFTPEELAELAAGNPVFYTEMGYFRDTLEMFVPDLDPDHVVYLRLGDHYMEPYVTHQATLFGAVFLICAVMLLLIIAPIVWHLRALTQTVQSFGLGQLGARATVGGPKAVAELGTAFNTMANQLQQARLHQEVMTHAVSHEVRTPLARLRLSLDMVEDCPMSEEVAAFVANMQADVDDLEHLSDALLSWAKTAAAQQNLDTAPLTLPEDCADTINNLAMLEPQIPILVKAAPSFQARGNATLLNRALDNLIRNAQKYGARRIQVTFDQSDGRVFMLVDDDGPGIPEPERERLFAPFACLDESRSRSSGGFGLGMAIVERVFAAHQGKARIEDSPLGGTRIACDWPKELS</sequence>
<proteinExistence type="predicted"/>
<evidence type="ECO:0000256" key="8">
    <source>
        <dbReference type="ARBA" id="ARBA00022777"/>
    </source>
</evidence>
<dbReference type="SMART" id="SM00304">
    <property type="entry name" value="HAMP"/>
    <property type="match status" value="1"/>
</dbReference>
<accession>A0A8J7QI96</accession>
<comment type="caution">
    <text evidence="13">The sequence shown here is derived from an EMBL/GenBank/DDBJ whole genome shotgun (WGS) entry which is preliminary data.</text>
</comment>
<dbReference type="Gene3D" id="6.10.340.10">
    <property type="match status" value="1"/>
</dbReference>
<dbReference type="Pfam" id="PF00512">
    <property type="entry name" value="HisKA"/>
    <property type="match status" value="1"/>
</dbReference>
<dbReference type="AlphaFoldDB" id="A0A8J7QI96"/>
<evidence type="ECO:0000256" key="1">
    <source>
        <dbReference type="ARBA" id="ARBA00000085"/>
    </source>
</evidence>
<keyword evidence="10" id="KW-0812">Transmembrane</keyword>
<dbReference type="GO" id="GO:0005886">
    <property type="term" value="C:plasma membrane"/>
    <property type="evidence" value="ECO:0007669"/>
    <property type="project" value="UniProtKB-SubCell"/>
</dbReference>
<dbReference type="PROSITE" id="PS50885">
    <property type="entry name" value="HAMP"/>
    <property type="match status" value="1"/>
</dbReference>
<dbReference type="Proteomes" id="UP000664417">
    <property type="component" value="Unassembled WGS sequence"/>
</dbReference>
<dbReference type="InterPro" id="IPR003594">
    <property type="entry name" value="HATPase_dom"/>
</dbReference>
<dbReference type="Pfam" id="PF02518">
    <property type="entry name" value="HATPase_c"/>
    <property type="match status" value="1"/>
</dbReference>
<dbReference type="GO" id="GO:0005524">
    <property type="term" value="F:ATP binding"/>
    <property type="evidence" value="ECO:0007669"/>
    <property type="project" value="UniProtKB-KW"/>
</dbReference>
<evidence type="ECO:0000256" key="3">
    <source>
        <dbReference type="ARBA" id="ARBA00012438"/>
    </source>
</evidence>
<evidence type="ECO:0000256" key="9">
    <source>
        <dbReference type="ARBA" id="ARBA00022840"/>
    </source>
</evidence>
<feature type="transmembrane region" description="Helical" evidence="10">
    <location>
        <begin position="6"/>
        <end position="27"/>
    </location>
</feature>
<name>A0A8J7QI96_9BACT</name>
<evidence type="ECO:0000256" key="5">
    <source>
        <dbReference type="ARBA" id="ARBA00022553"/>
    </source>
</evidence>
<evidence type="ECO:0000256" key="7">
    <source>
        <dbReference type="ARBA" id="ARBA00022741"/>
    </source>
</evidence>
<keyword evidence="5" id="KW-0597">Phosphoprotein</keyword>
<dbReference type="InterPro" id="IPR004358">
    <property type="entry name" value="Sig_transdc_His_kin-like_C"/>
</dbReference>
<keyword evidence="6" id="KW-0808">Transferase</keyword>
<dbReference type="GO" id="GO:0000155">
    <property type="term" value="F:phosphorelay sensor kinase activity"/>
    <property type="evidence" value="ECO:0007669"/>
    <property type="project" value="InterPro"/>
</dbReference>
<comment type="subcellular location">
    <subcellularLocation>
        <location evidence="2">Cell membrane</location>
        <topology evidence="2">Multi-pass membrane protein</topology>
    </subcellularLocation>
</comment>
<dbReference type="InterPro" id="IPR036890">
    <property type="entry name" value="HATPase_C_sf"/>
</dbReference>
<evidence type="ECO:0000313" key="13">
    <source>
        <dbReference type="EMBL" id="MBO1320825.1"/>
    </source>
</evidence>
<evidence type="ECO:0000256" key="4">
    <source>
        <dbReference type="ARBA" id="ARBA00022475"/>
    </source>
</evidence>
<dbReference type="InterPro" id="IPR003661">
    <property type="entry name" value="HisK_dim/P_dom"/>
</dbReference>
<evidence type="ECO:0000256" key="6">
    <source>
        <dbReference type="ARBA" id="ARBA00022679"/>
    </source>
</evidence>
<dbReference type="SMART" id="SM00388">
    <property type="entry name" value="HisKA"/>
    <property type="match status" value="1"/>
</dbReference>
<keyword evidence="8" id="KW-0418">Kinase</keyword>
<dbReference type="RefSeq" id="WP_207860785.1">
    <property type="nucleotide sequence ID" value="NZ_JAFREP010000019.1"/>
</dbReference>
<evidence type="ECO:0000313" key="14">
    <source>
        <dbReference type="Proteomes" id="UP000664417"/>
    </source>
</evidence>
<evidence type="ECO:0000256" key="2">
    <source>
        <dbReference type="ARBA" id="ARBA00004651"/>
    </source>
</evidence>
<dbReference type="Gene3D" id="1.10.287.130">
    <property type="match status" value="1"/>
</dbReference>
<evidence type="ECO:0000256" key="10">
    <source>
        <dbReference type="SAM" id="Phobius"/>
    </source>
</evidence>
<dbReference type="InterPro" id="IPR050980">
    <property type="entry name" value="2C_sensor_his_kinase"/>
</dbReference>
<dbReference type="InterPro" id="IPR005467">
    <property type="entry name" value="His_kinase_dom"/>
</dbReference>
<dbReference type="PANTHER" id="PTHR44936">
    <property type="entry name" value="SENSOR PROTEIN CREC"/>
    <property type="match status" value="1"/>
</dbReference>
<feature type="domain" description="HAMP" evidence="12">
    <location>
        <begin position="162"/>
        <end position="214"/>
    </location>
</feature>
<dbReference type="SUPFAM" id="SSF47384">
    <property type="entry name" value="Homodimeric domain of signal transducing histidine kinase"/>
    <property type="match status" value="1"/>
</dbReference>
<keyword evidence="7" id="KW-0547">Nucleotide-binding</keyword>
<dbReference type="SUPFAM" id="SSF55874">
    <property type="entry name" value="ATPase domain of HSP90 chaperone/DNA topoisomerase II/histidine kinase"/>
    <property type="match status" value="1"/>
</dbReference>
<keyword evidence="10" id="KW-0472">Membrane</keyword>
<dbReference type="EMBL" id="JAFREP010000019">
    <property type="protein sequence ID" value="MBO1320825.1"/>
    <property type="molecule type" value="Genomic_DNA"/>
</dbReference>
<keyword evidence="10" id="KW-1133">Transmembrane helix</keyword>
<feature type="domain" description="Histidine kinase" evidence="11">
    <location>
        <begin position="222"/>
        <end position="433"/>
    </location>
</feature>
<dbReference type="CDD" id="cd06225">
    <property type="entry name" value="HAMP"/>
    <property type="match status" value="1"/>
</dbReference>
<dbReference type="SMART" id="SM00387">
    <property type="entry name" value="HATPase_c"/>
    <property type="match status" value="1"/>
</dbReference>
<dbReference type="PRINTS" id="PR00344">
    <property type="entry name" value="BCTRLSENSOR"/>
</dbReference>
<evidence type="ECO:0000259" key="11">
    <source>
        <dbReference type="PROSITE" id="PS50109"/>
    </source>
</evidence>
<protein>
    <recommendedName>
        <fullName evidence="3">histidine kinase</fullName>
        <ecNumber evidence="3">2.7.13.3</ecNumber>
    </recommendedName>
</protein>
<gene>
    <name evidence="13" type="ORF">J3U88_20265</name>
</gene>
<dbReference type="InterPro" id="IPR036097">
    <property type="entry name" value="HisK_dim/P_sf"/>
</dbReference>
<dbReference type="PROSITE" id="PS50109">
    <property type="entry name" value="HIS_KIN"/>
    <property type="match status" value="1"/>
</dbReference>
<dbReference type="Gene3D" id="3.30.565.10">
    <property type="entry name" value="Histidine kinase-like ATPase, C-terminal domain"/>
    <property type="match status" value="1"/>
</dbReference>
<feature type="transmembrane region" description="Helical" evidence="10">
    <location>
        <begin position="143"/>
        <end position="166"/>
    </location>
</feature>
<dbReference type="PANTHER" id="PTHR44936:SF10">
    <property type="entry name" value="SENSOR PROTEIN RSTB"/>
    <property type="match status" value="1"/>
</dbReference>
<dbReference type="EC" id="2.7.13.3" evidence="3"/>
<dbReference type="InterPro" id="IPR003660">
    <property type="entry name" value="HAMP_dom"/>
</dbReference>